<dbReference type="GO" id="GO:0005524">
    <property type="term" value="F:ATP binding"/>
    <property type="evidence" value="ECO:0007669"/>
    <property type="project" value="UniProtKB-KW"/>
</dbReference>
<organism evidence="4 5">
    <name type="scientific">Fodinibius roseus</name>
    <dbReference type="NCBI Taxonomy" id="1194090"/>
    <lineage>
        <taxon>Bacteria</taxon>
        <taxon>Pseudomonadati</taxon>
        <taxon>Balneolota</taxon>
        <taxon>Balneolia</taxon>
        <taxon>Balneolales</taxon>
        <taxon>Balneolaceae</taxon>
        <taxon>Fodinibius</taxon>
    </lineage>
</organism>
<dbReference type="Pfam" id="PF00005">
    <property type="entry name" value="ABC_tran"/>
    <property type="match status" value="1"/>
</dbReference>
<dbReference type="CDD" id="cd03230">
    <property type="entry name" value="ABC_DR_subfamily_A"/>
    <property type="match status" value="1"/>
</dbReference>
<evidence type="ECO:0000313" key="5">
    <source>
        <dbReference type="Proteomes" id="UP000184041"/>
    </source>
</evidence>
<dbReference type="Gene3D" id="3.40.50.300">
    <property type="entry name" value="P-loop containing nucleotide triphosphate hydrolases"/>
    <property type="match status" value="1"/>
</dbReference>
<feature type="domain" description="ABC transporter" evidence="3">
    <location>
        <begin position="4"/>
        <end position="231"/>
    </location>
</feature>
<keyword evidence="5" id="KW-1185">Reference proteome</keyword>
<dbReference type="SUPFAM" id="SSF52540">
    <property type="entry name" value="P-loop containing nucleoside triphosphate hydrolases"/>
    <property type="match status" value="1"/>
</dbReference>
<name>A0A1M4WFJ3_9BACT</name>
<dbReference type="STRING" id="1194090.SAMN05443144_103207"/>
<gene>
    <name evidence="4" type="ORF">SAMN05443144_103207</name>
</gene>
<dbReference type="PROSITE" id="PS50893">
    <property type="entry name" value="ABC_TRANSPORTER_2"/>
    <property type="match status" value="1"/>
</dbReference>
<reference evidence="4 5" key="1">
    <citation type="submission" date="2016-11" db="EMBL/GenBank/DDBJ databases">
        <authorList>
            <person name="Jaros S."/>
            <person name="Januszkiewicz K."/>
            <person name="Wedrychowicz H."/>
        </authorList>
    </citation>
    <scope>NUCLEOTIDE SEQUENCE [LARGE SCALE GENOMIC DNA]</scope>
    <source>
        <strain evidence="4 5">DSM 21986</strain>
    </source>
</reference>
<sequence>MNIVEVKNISKSYGKTTALDDLSFEVAGGELFGFIGPDGAGKTSLFRILTTLTKPDCGTANVLGMDVIEDYRSLRPLLGYMPGQFALYQDLSVRENMNFFASVFGTSLEENYDLVAPIYSQLEKFEDRLAGALSGGMKQKLALSCALIHKPELLVLDEPTTGVDAVSRQEFWEMLRRLNDEGITVIASTPYMDEAGQCDRVALIDEGNILQIDTPENIVRSFRKPILAVKATSMYRLIKELRGYPWTHSVQPFGEYVHYTEQREEPNIDELEAYLTDAGLSGISIKPTSPDIEDSFIALMKDNHTHG</sequence>
<dbReference type="RefSeq" id="WP_073059785.1">
    <property type="nucleotide sequence ID" value="NZ_FQUS01000003.1"/>
</dbReference>
<dbReference type="GO" id="GO:0016887">
    <property type="term" value="F:ATP hydrolysis activity"/>
    <property type="evidence" value="ECO:0007669"/>
    <property type="project" value="InterPro"/>
</dbReference>
<dbReference type="InterPro" id="IPR003439">
    <property type="entry name" value="ABC_transporter-like_ATP-bd"/>
</dbReference>
<dbReference type="SMART" id="SM00382">
    <property type="entry name" value="AAA"/>
    <property type="match status" value="1"/>
</dbReference>
<keyword evidence="2" id="KW-0067">ATP-binding</keyword>
<dbReference type="PANTHER" id="PTHR43038:SF3">
    <property type="entry name" value="ABC TRANSPORTER G FAMILY MEMBER 20 ISOFORM X1"/>
    <property type="match status" value="1"/>
</dbReference>
<accession>A0A1M4WFJ3</accession>
<evidence type="ECO:0000256" key="1">
    <source>
        <dbReference type="ARBA" id="ARBA00022741"/>
    </source>
</evidence>
<evidence type="ECO:0000256" key="2">
    <source>
        <dbReference type="ARBA" id="ARBA00022840"/>
    </source>
</evidence>
<dbReference type="PROSITE" id="PS00211">
    <property type="entry name" value="ABC_TRANSPORTER_1"/>
    <property type="match status" value="1"/>
</dbReference>
<dbReference type="InterPro" id="IPR003593">
    <property type="entry name" value="AAA+_ATPase"/>
</dbReference>
<dbReference type="AlphaFoldDB" id="A0A1M4WFJ3"/>
<dbReference type="Proteomes" id="UP000184041">
    <property type="component" value="Unassembled WGS sequence"/>
</dbReference>
<proteinExistence type="predicted"/>
<dbReference type="PANTHER" id="PTHR43038">
    <property type="entry name" value="ATP-BINDING CASSETTE, SUB-FAMILY H, MEMBER 1"/>
    <property type="match status" value="1"/>
</dbReference>
<dbReference type="EMBL" id="FQUS01000003">
    <property type="protein sequence ID" value="SHE79996.1"/>
    <property type="molecule type" value="Genomic_DNA"/>
</dbReference>
<protein>
    <submittedName>
        <fullName evidence="4">ABC-type multidrug transport system, ATPase component</fullName>
    </submittedName>
</protein>
<dbReference type="OrthoDB" id="9801987at2"/>
<dbReference type="InterPro" id="IPR027417">
    <property type="entry name" value="P-loop_NTPase"/>
</dbReference>
<keyword evidence="1" id="KW-0547">Nucleotide-binding</keyword>
<evidence type="ECO:0000259" key="3">
    <source>
        <dbReference type="PROSITE" id="PS50893"/>
    </source>
</evidence>
<dbReference type="InterPro" id="IPR017871">
    <property type="entry name" value="ABC_transporter-like_CS"/>
</dbReference>
<evidence type="ECO:0000313" key="4">
    <source>
        <dbReference type="EMBL" id="SHE79996.1"/>
    </source>
</evidence>